<dbReference type="EMBL" id="NGJK01000025">
    <property type="protein sequence ID" value="RAP03443.1"/>
    <property type="molecule type" value="Genomic_DNA"/>
</dbReference>
<sequence length="71" mass="8402">MEIQKEAEHILNKFSEVLEQIPDLEETRYIVDNLNRTREDLKENKNPEKILRNAHVDKQGSIVAEKGKWTK</sequence>
<dbReference type="GO" id="GO:0016740">
    <property type="term" value="F:transferase activity"/>
    <property type="evidence" value="ECO:0007669"/>
    <property type="project" value="UniProtKB-KW"/>
</dbReference>
<keyword evidence="1" id="KW-0808">Transferase</keyword>
<dbReference type="NCBIfam" id="TIGR01827">
    <property type="entry name" value="gatC_rel"/>
    <property type="match status" value="1"/>
</dbReference>
<accession>A0A328Q1N7</accession>
<organism evidence="1 2">
    <name type="scientific">Methanosphaera stadtmanae</name>
    <dbReference type="NCBI Taxonomy" id="2317"/>
    <lineage>
        <taxon>Archaea</taxon>
        <taxon>Methanobacteriati</taxon>
        <taxon>Methanobacteriota</taxon>
        <taxon>Methanomada group</taxon>
        <taxon>Methanobacteria</taxon>
        <taxon>Methanobacteriales</taxon>
        <taxon>Methanobacteriaceae</taxon>
        <taxon>Methanosphaera</taxon>
    </lineage>
</organism>
<dbReference type="Proteomes" id="UP000248557">
    <property type="component" value="Unassembled WGS sequence"/>
</dbReference>
<comment type="caution">
    <text evidence="1">The sequence shown here is derived from an EMBL/GenBank/DDBJ whole genome shotgun (WGS) entry which is preliminary data.</text>
</comment>
<proteinExistence type="predicted"/>
<dbReference type="AlphaFoldDB" id="A0A328Q1N7"/>
<name>A0A328Q1N7_9EURY</name>
<gene>
    <name evidence="1" type="ORF">CA615_02320</name>
</gene>
<evidence type="ECO:0000313" key="2">
    <source>
        <dbReference type="Proteomes" id="UP000248557"/>
    </source>
</evidence>
<reference evidence="1 2" key="1">
    <citation type="submission" date="2017-05" db="EMBL/GenBank/DDBJ databases">
        <title>Host range expansion of the Methanosphaera genus to humans and monogastric animals involves recent and extensive reduction in genome content.</title>
        <authorList>
            <person name="Hoedt E.C."/>
            <person name="Volmer J.G."/>
            <person name="Parks D.H."/>
            <person name="Rosewarne C.P."/>
            <person name="Denman S.E."/>
            <person name="Mcsweeney C.S."/>
            <person name="O Cuiv P."/>
            <person name="Hugenholtz P."/>
            <person name="Tyson G.W."/>
            <person name="Morrison M."/>
        </authorList>
    </citation>
    <scope>NUCLEOTIDE SEQUENCE [LARGE SCALE GENOMIC DNA]</scope>
    <source>
        <strain evidence="1 2">PA5</strain>
    </source>
</reference>
<protein>
    <submittedName>
        <fullName evidence="1">Aspartyl/glutamyl-tRNA(Asn/Gln) amidotransferase subunit C</fullName>
    </submittedName>
</protein>
<evidence type="ECO:0000313" key="1">
    <source>
        <dbReference type="EMBL" id="RAP03443.1"/>
    </source>
</evidence>
<dbReference type="InterPro" id="IPR010120">
    <property type="entry name" value="Glu-ADT_subunit_C_archaea"/>
</dbReference>
<dbReference type="RefSeq" id="WP_112149378.1">
    <property type="nucleotide sequence ID" value="NZ_NGJK01000025.1"/>
</dbReference>
<dbReference type="NCBIfam" id="NF000681">
    <property type="entry name" value="PRK00034.3-1"/>
    <property type="match status" value="1"/>
</dbReference>